<keyword evidence="3" id="KW-0805">Transcription regulation</keyword>
<evidence type="ECO:0000256" key="6">
    <source>
        <dbReference type="ARBA" id="ARBA00023242"/>
    </source>
</evidence>
<comment type="caution">
    <text evidence="12">The sequence shown here is derived from an EMBL/GenBank/DDBJ whole genome shotgun (WGS) entry which is preliminary data.</text>
</comment>
<feature type="domain" description="ETS" evidence="11">
    <location>
        <begin position="1348"/>
        <end position="1431"/>
    </location>
</feature>
<dbReference type="Pfam" id="PF00178">
    <property type="entry name" value="Ets"/>
    <property type="match status" value="1"/>
</dbReference>
<evidence type="ECO:0000256" key="2">
    <source>
        <dbReference type="ARBA" id="ARBA00005562"/>
    </source>
</evidence>
<dbReference type="GO" id="GO:0003700">
    <property type="term" value="F:DNA-binding transcription factor activity"/>
    <property type="evidence" value="ECO:0007669"/>
    <property type="project" value="InterPro"/>
</dbReference>
<dbReference type="STRING" id="75743.A0A401NH14"/>
<dbReference type="Gene3D" id="1.25.40.10">
    <property type="entry name" value="Tetratricopeptide repeat domain"/>
    <property type="match status" value="1"/>
</dbReference>
<dbReference type="GO" id="GO:0005737">
    <property type="term" value="C:cytoplasm"/>
    <property type="evidence" value="ECO:0007669"/>
    <property type="project" value="TreeGrafter"/>
</dbReference>
<proteinExistence type="inferred from homology"/>
<evidence type="ECO:0000256" key="3">
    <source>
        <dbReference type="ARBA" id="ARBA00023015"/>
    </source>
</evidence>
<reference evidence="12 13" key="1">
    <citation type="journal article" date="2018" name="Nat. Ecol. Evol.">
        <title>Shark genomes provide insights into elasmobranch evolution and the origin of vertebrates.</title>
        <authorList>
            <person name="Hara Y"/>
            <person name="Yamaguchi K"/>
            <person name="Onimaru K"/>
            <person name="Kadota M"/>
            <person name="Koyanagi M"/>
            <person name="Keeley SD"/>
            <person name="Tatsumi K"/>
            <person name="Tanaka K"/>
            <person name="Motone F"/>
            <person name="Kageyama Y"/>
            <person name="Nozu R"/>
            <person name="Adachi N"/>
            <person name="Nishimura O"/>
            <person name="Nakagawa R"/>
            <person name="Tanegashima C"/>
            <person name="Kiyatake I"/>
            <person name="Matsumoto R"/>
            <person name="Murakumo K"/>
            <person name="Nishida K"/>
            <person name="Terakita A"/>
            <person name="Kuratani S"/>
            <person name="Sato K"/>
            <person name="Hyodo S Kuraku.S."/>
        </authorList>
    </citation>
    <scope>NUCLEOTIDE SEQUENCE [LARGE SCALE GENOMIC DNA]</scope>
</reference>
<dbReference type="EMBL" id="BFAA01003633">
    <property type="protein sequence ID" value="GCB60106.1"/>
    <property type="molecule type" value="Genomic_DNA"/>
</dbReference>
<evidence type="ECO:0000256" key="7">
    <source>
        <dbReference type="ARBA" id="ARBA00055710"/>
    </source>
</evidence>
<dbReference type="PANTHER" id="PTHR16155:SF3">
    <property type="entry name" value="STERILE ALPHA MOTIF DOMAIN-CONTAINING PROTEIN 9-LIKE"/>
    <property type="match status" value="1"/>
</dbReference>
<evidence type="ECO:0000256" key="1">
    <source>
        <dbReference type="ARBA" id="ARBA00004123"/>
    </source>
</evidence>
<dbReference type="SUPFAM" id="SSF48452">
    <property type="entry name" value="TPR-like"/>
    <property type="match status" value="1"/>
</dbReference>
<gene>
    <name evidence="12" type="ORF">scyTo_0009114</name>
</gene>
<evidence type="ECO:0000313" key="12">
    <source>
        <dbReference type="EMBL" id="GCB60106.1"/>
    </source>
</evidence>
<evidence type="ECO:0000259" key="11">
    <source>
        <dbReference type="PROSITE" id="PS50061"/>
    </source>
</evidence>
<comment type="function">
    <text evidence="7">Controls the development of red pulp macrophages required for red blood cells recycling and iron homeostasis. Transcription factor that binds to the PU-box, a purine-rich DNA sequence (5'-GAGGA[AT]-3') that can act as a lymphoid-specific enhancer. Regulates VCAM1 gene expression.</text>
</comment>
<dbReference type="PROSITE" id="PS50061">
    <property type="entry name" value="ETS_DOMAIN_3"/>
    <property type="match status" value="1"/>
</dbReference>
<evidence type="ECO:0000256" key="9">
    <source>
        <dbReference type="ARBA" id="ARBA00074964"/>
    </source>
</evidence>
<comment type="subcellular location">
    <subcellularLocation>
        <location evidence="1 10">Nucleus</location>
    </subcellularLocation>
</comment>
<keyword evidence="13" id="KW-1185">Reference proteome</keyword>
<dbReference type="GO" id="GO:0005634">
    <property type="term" value="C:nucleus"/>
    <property type="evidence" value="ECO:0007669"/>
    <property type="project" value="UniProtKB-SubCell"/>
</dbReference>
<dbReference type="InterPro" id="IPR011990">
    <property type="entry name" value="TPR-like_helical_dom_sf"/>
</dbReference>
<sequence length="1474" mass="170333">MNCRTNGTIHFGIKDGGEYGHGEIVGVPVCNKELFVNARDQYIKQCFLKPYHAHAEHSIRPPRFVEVFEDHVGRRFVIEVDIVPSLSVVKKAFYTVKLPDLDKSKRKGVVYFHPAIYKREGASSIRVPQFKIKEMSEYVRDRDFEREKAERSEELSNDEVYRKLSELFTSIKKHINNEVKYILVTDSCKKEDLENLGFLLGMKFFCVLDFDPNSKMQGLYSLYPNASPYFLEDCITERGSLADVIKNSCHQTSWIFCNGQTDSEGHKPHDSKTWMENRRQHLGNMVSEICNAVLPPGTFEVLFLLLSPANQLQAEALLGFYAGMNGRNNIKCIVEDRENYNSWASLLQSMCDRHTLNNMSIVGTKLSHLDSMIQTIQSSKLSVRQLLDDGTNYEYLMPCIEVLRSDECSCINDANDEEWQEEIREKEMHFYRGGKVSWMNFWLAENRHCGEIIKRDAYETVNERLNQVLERASSKERVVTVTISHQPGSGGSTVARHILWDFRKRLRCATVNTSQPIKSICDKAIKLQNSEGNGENFPVLLLVEDCDEEYIEELKIQLAHAVTDYQSKPNFILLRCMRSTWPKMSASAPDTLHVTYQLSKREKSLFNWKLNDLKEKSKYEENSILTFVLMTKEFDLNYLQKAVKELLERIDQTSGILDLIECISLLNHYVAGSYITMSQCEEFINGRIQTEYPKHLPIVVVLRDISGCLLSHYYESAAGLQCIRIIHCKVAEQVLEQMKGPQSQIVVHLLHINEFFKYHSSPQVVKFVKQLFIKRKYTTDGVKPFSPLIEHICKTENRNEAEGVLGKACKCFDKDAVVAQQFARFLCLLKKFDKAETWVKKAHSLQPSNSYILHTQGQIYKNWMHSLGMPGGQHPQEFSKAIKLALKAIDAFQRSQEASKSECDWNNAGYFGEVVIACYLVQFMSSLDIFKSINGCHINLLKYLLTGWIPEQINTAWAEFHVELKGLHRNICEAMESIYEHMAYFQPDRHIERTFANLSKCEKQFSYFFCFFSGSREEILKEENMEHLMPLLQCHKVYYLGGGRFTKMFLLTCDNLMQIIELCKGCLNENDLQNYILSQIALAIDPSNSFEVMISKKELCECSDRLCAMSDSGMSPIPHFIQILLYWPEAESHNGSVNENNGRLIDALNTLNDLYTTILKDGQANKPTHPHFFLGTGNGLQRFIHNTNLGDGNPWEVNPNNLQRVEGWTEGDELYVRGHAGESRPRYCILSMSCCMQDNYTPLFNDAFEVIHHQQHQHPSTQYRQDPNLQYLPSPSLSMYNFQHYQETGPGPCCSLEVQSQAFQDSMDFNLSSNKVMYENGPQNPGYFPDNHIQDFFIPRQGKGRKRLRLYEFLSESLHDSQMSDCIQWVDRKSGVFQFISKNKEKVAEMWGRRKGNRKTMTYQKMARALRNYSRTGEIVKVRRKLTYQFDAQVLQRLGNGSSSHYPYTDHEHNDCDRWHFSYNYNELSHENSI</sequence>
<dbReference type="PROSITE" id="PS00346">
    <property type="entry name" value="ETS_DOMAIN_2"/>
    <property type="match status" value="1"/>
</dbReference>
<comment type="subunit">
    <text evidence="8">Binds DNA as a monomer.</text>
</comment>
<evidence type="ECO:0000256" key="4">
    <source>
        <dbReference type="ARBA" id="ARBA00023125"/>
    </source>
</evidence>
<dbReference type="InterPro" id="IPR036388">
    <property type="entry name" value="WH-like_DNA-bd_sf"/>
</dbReference>
<protein>
    <recommendedName>
        <fullName evidence="9">Transcription factor Spi-C</fullName>
    </recommendedName>
</protein>
<accession>A0A401NH14</accession>
<dbReference type="Gene3D" id="1.10.10.10">
    <property type="entry name" value="Winged helix-like DNA-binding domain superfamily/Winged helix DNA-binding domain"/>
    <property type="match status" value="1"/>
</dbReference>
<name>A0A401NH14_SCYTO</name>
<dbReference type="GO" id="GO:0043565">
    <property type="term" value="F:sequence-specific DNA binding"/>
    <property type="evidence" value="ECO:0007669"/>
    <property type="project" value="InterPro"/>
</dbReference>
<dbReference type="FunFam" id="1.10.10.10:FF:000335">
    <property type="entry name" value="Spi-C transcription factor"/>
    <property type="match status" value="1"/>
</dbReference>
<dbReference type="PANTHER" id="PTHR16155">
    <property type="entry name" value="DED DOMAIN-CONTAINING PROTEIN"/>
    <property type="match status" value="1"/>
</dbReference>
<evidence type="ECO:0000256" key="5">
    <source>
        <dbReference type="ARBA" id="ARBA00023163"/>
    </source>
</evidence>
<dbReference type="Proteomes" id="UP000288216">
    <property type="component" value="Unassembled WGS sequence"/>
</dbReference>
<dbReference type="InterPro" id="IPR036390">
    <property type="entry name" value="WH_DNA-bd_sf"/>
</dbReference>
<comment type="similarity">
    <text evidence="2 10">Belongs to the ETS family.</text>
</comment>
<dbReference type="SUPFAM" id="SSF46785">
    <property type="entry name" value="Winged helix' DNA-binding domain"/>
    <property type="match status" value="1"/>
</dbReference>
<evidence type="ECO:0000256" key="8">
    <source>
        <dbReference type="ARBA" id="ARBA00063209"/>
    </source>
</evidence>
<dbReference type="InterPro" id="IPR000418">
    <property type="entry name" value="Ets_dom"/>
</dbReference>
<keyword evidence="6 10" id="KW-0539">Nucleus</keyword>
<keyword evidence="4 10" id="KW-0238">DNA-binding</keyword>
<organism evidence="12 13">
    <name type="scientific">Scyliorhinus torazame</name>
    <name type="common">Cloudy catshark</name>
    <name type="synonym">Catulus torazame</name>
    <dbReference type="NCBI Taxonomy" id="75743"/>
    <lineage>
        <taxon>Eukaryota</taxon>
        <taxon>Metazoa</taxon>
        <taxon>Chordata</taxon>
        <taxon>Craniata</taxon>
        <taxon>Vertebrata</taxon>
        <taxon>Chondrichthyes</taxon>
        <taxon>Elasmobranchii</taxon>
        <taxon>Galeomorphii</taxon>
        <taxon>Galeoidea</taxon>
        <taxon>Carcharhiniformes</taxon>
        <taxon>Scyliorhinidae</taxon>
        <taxon>Scyliorhinus</taxon>
    </lineage>
</organism>
<evidence type="ECO:0000256" key="10">
    <source>
        <dbReference type="RuleBase" id="RU004019"/>
    </source>
</evidence>
<dbReference type="OrthoDB" id="2337140at2759"/>
<keyword evidence="5" id="KW-0804">Transcription</keyword>
<dbReference type="PRINTS" id="PR00454">
    <property type="entry name" value="ETSDOMAIN"/>
</dbReference>
<dbReference type="SMART" id="SM00413">
    <property type="entry name" value="ETS"/>
    <property type="match status" value="1"/>
</dbReference>
<evidence type="ECO:0000313" key="13">
    <source>
        <dbReference type="Proteomes" id="UP000288216"/>
    </source>
</evidence>